<evidence type="ECO:0000313" key="2">
    <source>
        <dbReference type="Proteomes" id="UP001238450"/>
    </source>
</evidence>
<gene>
    <name evidence="1" type="ORF">J2Z48_001745</name>
</gene>
<reference evidence="1 2" key="1">
    <citation type="submission" date="2023-07" db="EMBL/GenBank/DDBJ databases">
        <title>Genomic Encyclopedia of Type Strains, Phase IV (KMG-IV): sequencing the most valuable type-strain genomes for metagenomic binning, comparative biology and taxonomic classification.</title>
        <authorList>
            <person name="Goeker M."/>
        </authorList>
    </citation>
    <scope>NUCLEOTIDE SEQUENCE [LARGE SCALE GENOMIC DNA]</scope>
    <source>
        <strain evidence="1 2">DSM 46876</strain>
    </source>
</reference>
<keyword evidence="2" id="KW-1185">Reference proteome</keyword>
<proteinExistence type="predicted"/>
<sequence length="162" mass="19129">MYNNQIVFVEDNQMVTDSLTVAEVFGKRHDNVVRDIQALDCSKEFSLLNFEEREDTYHINNRRTLYHLTKDGLMFLVMGYRGSKVAKMKERYIQEFNRMEQYIKSGGFRVPNTLQEALLLAANLEEERLLLEEKVNEQAPKEEFHNKVLRPGERRKACESLH</sequence>
<dbReference type="Proteomes" id="UP001238450">
    <property type="component" value="Unassembled WGS sequence"/>
</dbReference>
<name>A0AAJ1TJB5_9BACL</name>
<organism evidence="1 2">
    <name type="scientific">Croceifilum oryzae</name>
    <dbReference type="NCBI Taxonomy" id="1553429"/>
    <lineage>
        <taxon>Bacteria</taxon>
        <taxon>Bacillati</taxon>
        <taxon>Bacillota</taxon>
        <taxon>Bacilli</taxon>
        <taxon>Bacillales</taxon>
        <taxon>Thermoactinomycetaceae</taxon>
        <taxon>Croceifilum</taxon>
    </lineage>
</organism>
<evidence type="ECO:0000313" key="1">
    <source>
        <dbReference type="EMBL" id="MDQ0417572.1"/>
    </source>
</evidence>
<comment type="caution">
    <text evidence="1">The sequence shown here is derived from an EMBL/GenBank/DDBJ whole genome shotgun (WGS) entry which is preliminary data.</text>
</comment>
<dbReference type="EMBL" id="JAUSUV010000007">
    <property type="protein sequence ID" value="MDQ0417572.1"/>
    <property type="molecule type" value="Genomic_DNA"/>
</dbReference>
<dbReference type="RefSeq" id="WP_307252708.1">
    <property type="nucleotide sequence ID" value="NZ_JAUSUV010000007.1"/>
</dbReference>
<dbReference type="NCBIfam" id="TIGR02681">
    <property type="entry name" value="phage_pRha"/>
    <property type="match status" value="1"/>
</dbReference>
<protein>
    <submittedName>
        <fullName evidence="1">Rha family phage regulatory protein</fullName>
    </submittedName>
</protein>
<accession>A0AAJ1TJB5</accession>
<dbReference type="Pfam" id="PF09669">
    <property type="entry name" value="Phage_pRha"/>
    <property type="match status" value="1"/>
</dbReference>
<dbReference type="InterPro" id="IPR014054">
    <property type="entry name" value="Phage_regulatory_Rha"/>
</dbReference>
<dbReference type="AlphaFoldDB" id="A0AAJ1TJB5"/>